<comment type="subcellular location">
    <subcellularLocation>
        <location evidence="1">Nucleus</location>
    </subcellularLocation>
</comment>
<organism evidence="11 12">
    <name type="scientific">Cryptococcus decagattii</name>
    <dbReference type="NCBI Taxonomy" id="1859122"/>
    <lineage>
        <taxon>Eukaryota</taxon>
        <taxon>Fungi</taxon>
        <taxon>Dikarya</taxon>
        <taxon>Basidiomycota</taxon>
        <taxon>Agaricomycotina</taxon>
        <taxon>Tremellomycetes</taxon>
        <taxon>Tremellales</taxon>
        <taxon>Cryptococcaceae</taxon>
        <taxon>Cryptococcus</taxon>
        <taxon>Cryptococcus gattii species complex</taxon>
    </lineage>
</organism>
<evidence type="ECO:0000313" key="12">
    <source>
        <dbReference type="Proteomes" id="UP001432216"/>
    </source>
</evidence>
<evidence type="ECO:0000256" key="1">
    <source>
        <dbReference type="ARBA" id="ARBA00004123"/>
    </source>
</evidence>
<protein>
    <recommendedName>
        <fullName evidence="10">Bromo domain-containing protein</fullName>
    </recommendedName>
</protein>
<evidence type="ECO:0000256" key="9">
    <source>
        <dbReference type="SAM" id="MobiDB-lite"/>
    </source>
</evidence>
<keyword evidence="2" id="KW-0677">Repeat</keyword>
<dbReference type="SUPFAM" id="SSF47370">
    <property type="entry name" value="Bromodomain"/>
    <property type="match status" value="2"/>
</dbReference>
<evidence type="ECO:0000256" key="4">
    <source>
        <dbReference type="ARBA" id="ARBA00023015"/>
    </source>
</evidence>
<dbReference type="Pfam" id="PF00439">
    <property type="entry name" value="Bromodomain"/>
    <property type="match status" value="1"/>
</dbReference>
<accession>A0ABZ2B191</accession>
<feature type="compositionally biased region" description="Pro residues" evidence="9">
    <location>
        <begin position="149"/>
        <end position="164"/>
    </location>
</feature>
<feature type="region of interest" description="Disordered" evidence="9">
    <location>
        <begin position="149"/>
        <end position="205"/>
    </location>
</feature>
<dbReference type="Gene3D" id="1.20.920.10">
    <property type="entry name" value="Bromodomain-like"/>
    <property type="match status" value="2"/>
</dbReference>
<evidence type="ECO:0000256" key="8">
    <source>
        <dbReference type="PROSITE-ProRule" id="PRU00035"/>
    </source>
</evidence>
<feature type="compositionally biased region" description="Polar residues" evidence="9">
    <location>
        <begin position="177"/>
        <end position="196"/>
    </location>
</feature>
<dbReference type="RefSeq" id="XP_064723801.1">
    <property type="nucleotide sequence ID" value="XM_064867729.1"/>
</dbReference>
<dbReference type="InterPro" id="IPR036427">
    <property type="entry name" value="Bromodomain-like_sf"/>
</dbReference>
<dbReference type="PANTHER" id="PTHR16062:SF19">
    <property type="entry name" value="PROTEIN POLYBROMO-1"/>
    <property type="match status" value="1"/>
</dbReference>
<keyword evidence="4" id="KW-0805">Transcription regulation</keyword>
<gene>
    <name evidence="11" type="ORF">IAS62_005930</name>
</gene>
<dbReference type="GeneID" id="89992699"/>
<evidence type="ECO:0000256" key="7">
    <source>
        <dbReference type="ARBA" id="ARBA00023242"/>
    </source>
</evidence>
<evidence type="ECO:0000313" key="11">
    <source>
        <dbReference type="EMBL" id="WVO24562.1"/>
    </source>
</evidence>
<keyword evidence="3" id="KW-0156">Chromatin regulator</keyword>
<evidence type="ECO:0000256" key="6">
    <source>
        <dbReference type="ARBA" id="ARBA00023163"/>
    </source>
</evidence>
<dbReference type="CDD" id="cd04369">
    <property type="entry name" value="Bromodomain"/>
    <property type="match status" value="1"/>
</dbReference>
<sequence length="455" mass="50312">MRGRKLQNPVPVSFPGNANGRGFDEKPWEACRDILCRVYAAKAGSRRLSNIFQELPDRGEFPDYYKAIPEPECLDHIAAQLASQAYPNPETFFKQLHLVFLNAKHFKPGRKRARVSSALPTKSATPGPLTEVQRLIPIVEPIPIPTPAKLPSAPPIPSSIPTPTPASLSRPALFRPSPQSRPTASPSITLTRNQAYSTGQSTTSTTLLDRTRMAPRDADQAIIAARDATLPKWEGPKEVLPGNPSPGGIPGSGWFGEGTSDYERNIGGPEQWSHKIREVLRALEGYRDQSGQRLAEVLDILPEVVDIPQHPLSFARINAIADASRYPSLRDFDMDMVRLFEKARRWFHDGSEEYGRVLVLQRLYNALTSIYPLQLPPSGIPEPSSVAFASIPAGPGNARSMHEATQELRAGAAEEQVGYGITTFRVGTKDRVFTEEARHKGMAYRLGEFWFNLYG</sequence>
<evidence type="ECO:0000256" key="2">
    <source>
        <dbReference type="ARBA" id="ARBA00022737"/>
    </source>
</evidence>
<keyword evidence="12" id="KW-1185">Reference proteome</keyword>
<evidence type="ECO:0000256" key="5">
    <source>
        <dbReference type="ARBA" id="ARBA00023117"/>
    </source>
</evidence>
<dbReference type="PANTHER" id="PTHR16062">
    <property type="entry name" value="SWI/SNF-RELATED"/>
    <property type="match status" value="1"/>
</dbReference>
<feature type="domain" description="Bromo" evidence="10">
    <location>
        <begin position="44"/>
        <end position="114"/>
    </location>
</feature>
<dbReference type="InterPro" id="IPR001487">
    <property type="entry name" value="Bromodomain"/>
</dbReference>
<proteinExistence type="predicted"/>
<evidence type="ECO:0000259" key="10">
    <source>
        <dbReference type="PROSITE" id="PS50014"/>
    </source>
</evidence>
<dbReference type="SMART" id="SM00297">
    <property type="entry name" value="BROMO"/>
    <property type="match status" value="2"/>
</dbReference>
<reference evidence="11 12" key="1">
    <citation type="submission" date="2024-01" db="EMBL/GenBank/DDBJ databases">
        <title>Comparative genomics of Cryptococcus and Kwoniella reveals pathogenesis evolution and contrasting modes of karyotype evolution via chromosome fusion or intercentromeric recombination.</title>
        <authorList>
            <person name="Coelho M.A."/>
            <person name="David-Palma M."/>
            <person name="Shea T."/>
            <person name="Bowers K."/>
            <person name="McGinley-Smith S."/>
            <person name="Mohammad A.W."/>
            <person name="Gnirke A."/>
            <person name="Yurkov A.M."/>
            <person name="Nowrousian M."/>
            <person name="Sun S."/>
            <person name="Cuomo C.A."/>
            <person name="Heitman J."/>
        </authorList>
    </citation>
    <scope>NUCLEOTIDE SEQUENCE [LARGE SCALE GENOMIC DNA]</scope>
    <source>
        <strain evidence="11 12">7685027</strain>
    </source>
</reference>
<keyword evidence="6" id="KW-0804">Transcription</keyword>
<dbReference type="EMBL" id="CP143816">
    <property type="protein sequence ID" value="WVO24562.1"/>
    <property type="molecule type" value="Genomic_DNA"/>
</dbReference>
<dbReference type="PROSITE" id="PS50014">
    <property type="entry name" value="BROMODOMAIN_2"/>
    <property type="match status" value="1"/>
</dbReference>
<dbReference type="InterPro" id="IPR037382">
    <property type="entry name" value="Rsc/polybromo"/>
</dbReference>
<evidence type="ECO:0000256" key="3">
    <source>
        <dbReference type="ARBA" id="ARBA00022853"/>
    </source>
</evidence>
<name>A0ABZ2B191_9TREE</name>
<keyword evidence="7" id="KW-0539">Nucleus</keyword>
<keyword evidence="5 8" id="KW-0103">Bromodomain</keyword>
<dbReference type="Proteomes" id="UP001432216">
    <property type="component" value="Chromosome 11"/>
</dbReference>